<proteinExistence type="predicted"/>
<evidence type="ECO:0000313" key="2">
    <source>
        <dbReference type="Proteomes" id="UP001286589"/>
    </source>
</evidence>
<accession>A0AB35RVW0</accession>
<dbReference type="AlphaFoldDB" id="A0AB35RVW0"/>
<name>A0AB35RVW0_9ENTR</name>
<evidence type="ECO:0000313" key="1">
    <source>
        <dbReference type="EMBL" id="MDV2864987.1"/>
    </source>
</evidence>
<organism evidence="1 2">
    <name type="scientific">Phytobacter ursingii</name>
    <dbReference type="NCBI Taxonomy" id="1972431"/>
    <lineage>
        <taxon>Bacteria</taxon>
        <taxon>Pseudomonadati</taxon>
        <taxon>Pseudomonadota</taxon>
        <taxon>Gammaproteobacteria</taxon>
        <taxon>Enterobacterales</taxon>
        <taxon>Enterobacteriaceae</taxon>
        <taxon>Phytobacter</taxon>
    </lineage>
</organism>
<sequence>MSIIQKKRDRKKDGTRFFHAETGRMLCRLDASLSDYDWQEIQVLFNFIYNQGKEAGSAERAAEIREALGLEAHL</sequence>
<dbReference type="EMBL" id="JAWJAC010000015">
    <property type="protein sequence ID" value="MDV2864987.1"/>
    <property type="molecule type" value="Genomic_DNA"/>
</dbReference>
<protein>
    <submittedName>
        <fullName evidence="1">Uncharacterized protein</fullName>
    </submittedName>
</protein>
<keyword evidence="2" id="KW-1185">Reference proteome</keyword>
<dbReference type="RefSeq" id="WP_103279725.1">
    <property type="nucleotide sequence ID" value="NZ_JAWJAC010000015.1"/>
</dbReference>
<comment type="caution">
    <text evidence="1">The sequence shown here is derived from an EMBL/GenBank/DDBJ whole genome shotgun (WGS) entry which is preliminary data.</text>
</comment>
<dbReference type="Proteomes" id="UP001286589">
    <property type="component" value="Unassembled WGS sequence"/>
</dbReference>
<reference evidence="1 2" key="1">
    <citation type="submission" date="2023-10" db="EMBL/GenBank/DDBJ databases">
        <title>Phytobacter spp. The emergence of a new genus of hospital-origin enterobacteria encoding carbapenemases in Argentina.</title>
        <authorList>
            <person name="Vay C."/>
            <person name="Almuzara M."/>
            <person name="Traglia G.M."/>
            <person name="Campos J."/>
        </authorList>
    </citation>
    <scope>NUCLEOTIDE SEQUENCE [LARGE SCALE GENOMIC DNA]</scope>
    <source>
        <strain evidence="1 2">CVMA36</strain>
    </source>
</reference>
<gene>
    <name evidence="1" type="ORF">R0H02_21285</name>
</gene>